<organism evidence="4 5">
    <name type="scientific">Terrihabitans rhizophilus</name>
    <dbReference type="NCBI Taxonomy" id="3092662"/>
    <lineage>
        <taxon>Bacteria</taxon>
        <taxon>Pseudomonadati</taxon>
        <taxon>Pseudomonadota</taxon>
        <taxon>Alphaproteobacteria</taxon>
        <taxon>Hyphomicrobiales</taxon>
        <taxon>Terrihabitans</taxon>
    </lineage>
</organism>
<dbReference type="SUPFAM" id="SSF52172">
    <property type="entry name" value="CheY-like"/>
    <property type="match status" value="1"/>
</dbReference>
<dbReference type="PANTHER" id="PTHR43156:SF2">
    <property type="entry name" value="STAGE II SPORULATION PROTEIN E"/>
    <property type="match status" value="1"/>
</dbReference>
<proteinExistence type="predicted"/>
<dbReference type="Pfam" id="PF07228">
    <property type="entry name" value="SpoIIE"/>
    <property type="match status" value="1"/>
</dbReference>
<dbReference type="SMART" id="SM00448">
    <property type="entry name" value="REC"/>
    <property type="match status" value="1"/>
</dbReference>
<dbReference type="EMBL" id="JAXAFJ010000004">
    <property type="protein sequence ID" value="MDX6806221.1"/>
    <property type="molecule type" value="Genomic_DNA"/>
</dbReference>
<dbReference type="SMART" id="SM00331">
    <property type="entry name" value="PP2C_SIG"/>
    <property type="match status" value="1"/>
</dbReference>
<reference evidence="4 5" key="1">
    <citation type="submission" date="2023-11" db="EMBL/GenBank/DDBJ databases">
        <authorList>
            <person name="Bao R."/>
        </authorList>
    </citation>
    <scope>NUCLEOTIDE SEQUENCE [LARGE SCALE GENOMIC DNA]</scope>
    <source>
        <strain evidence="4 5">PJ23</strain>
    </source>
</reference>
<dbReference type="InterPro" id="IPR001789">
    <property type="entry name" value="Sig_transdc_resp-reg_receiver"/>
</dbReference>
<evidence type="ECO:0000256" key="1">
    <source>
        <dbReference type="ARBA" id="ARBA00022801"/>
    </source>
</evidence>
<feature type="modified residue" description="4-aspartylphosphate" evidence="2">
    <location>
        <position position="57"/>
    </location>
</feature>
<keyword evidence="5" id="KW-1185">Reference proteome</keyword>
<dbReference type="RefSeq" id="WP_319844338.1">
    <property type="nucleotide sequence ID" value="NZ_JAXAFJ010000004.1"/>
</dbReference>
<dbReference type="InterPro" id="IPR036457">
    <property type="entry name" value="PPM-type-like_dom_sf"/>
</dbReference>
<dbReference type="Pfam" id="PF00072">
    <property type="entry name" value="Response_reg"/>
    <property type="match status" value="1"/>
</dbReference>
<evidence type="ECO:0000313" key="5">
    <source>
        <dbReference type="Proteomes" id="UP001274321"/>
    </source>
</evidence>
<dbReference type="Gene3D" id="3.40.50.2300">
    <property type="match status" value="1"/>
</dbReference>
<name>A0ABU4RTS6_9HYPH</name>
<keyword evidence="2" id="KW-0597">Phosphoprotein</keyword>
<gene>
    <name evidence="4" type="ORF">SCD90_09100</name>
</gene>
<feature type="domain" description="Response regulatory" evidence="3">
    <location>
        <begin position="7"/>
        <end position="123"/>
    </location>
</feature>
<evidence type="ECO:0000313" key="4">
    <source>
        <dbReference type="EMBL" id="MDX6806221.1"/>
    </source>
</evidence>
<dbReference type="PANTHER" id="PTHR43156">
    <property type="entry name" value="STAGE II SPORULATION PROTEIN E-RELATED"/>
    <property type="match status" value="1"/>
</dbReference>
<dbReference type="InterPro" id="IPR001932">
    <property type="entry name" value="PPM-type_phosphatase-like_dom"/>
</dbReference>
<evidence type="ECO:0000259" key="3">
    <source>
        <dbReference type="PROSITE" id="PS50110"/>
    </source>
</evidence>
<dbReference type="SUPFAM" id="SSF81606">
    <property type="entry name" value="PP2C-like"/>
    <property type="match status" value="1"/>
</dbReference>
<dbReference type="PROSITE" id="PS50110">
    <property type="entry name" value="RESPONSE_REGULATORY"/>
    <property type="match status" value="1"/>
</dbReference>
<comment type="caution">
    <text evidence="4">The sequence shown here is derived from an EMBL/GenBank/DDBJ whole genome shotgun (WGS) entry which is preliminary data.</text>
</comment>
<dbReference type="Proteomes" id="UP001274321">
    <property type="component" value="Unassembled WGS sequence"/>
</dbReference>
<sequence length="388" mass="42145">MAIKDAVVLVVDDVADNRDILIRRLRRLGIEQIEQAENGVEALDAIARRGFDLVLLDIMMPELDGFGVLEELKRQGRSDLPVVVISALNEIEPVVRCLELGAEDFVFKPFNPVLLKARVTATIEKKQLRDQTRAELERKRMELNEARDLQLALVPAPFCGELRDVPLRVDVLLEPAREVGGDLVDWFVVGEGRVVLVLGDVSDKGAGSALVMARTHALLRGLSTRPDADALFARPEQAATLVNESLSARNASNMFVTFFLGSFDPAEGELAYVCAGHVPPFLRAADGTVERLTARCGLPLGAMEGALYRSERVPLARGTRLLVVTDGITEAVDRADVQFGEEPVACFLAALDDAAADPLGNLADLVRVHEGEQPAYDDVAAILLTLPS</sequence>
<dbReference type="InterPro" id="IPR052016">
    <property type="entry name" value="Bact_Sigma-Reg"/>
</dbReference>
<keyword evidence="1" id="KW-0378">Hydrolase</keyword>
<protein>
    <submittedName>
        <fullName evidence="4">Fused response regulator/phosphatase</fullName>
    </submittedName>
</protein>
<evidence type="ECO:0000256" key="2">
    <source>
        <dbReference type="PROSITE-ProRule" id="PRU00169"/>
    </source>
</evidence>
<dbReference type="Gene3D" id="3.60.40.10">
    <property type="entry name" value="PPM-type phosphatase domain"/>
    <property type="match status" value="1"/>
</dbReference>
<accession>A0ABU4RTS6</accession>
<dbReference type="InterPro" id="IPR011006">
    <property type="entry name" value="CheY-like_superfamily"/>
</dbReference>